<evidence type="ECO:0000313" key="7">
    <source>
        <dbReference type="EMBL" id="KGF03514.1"/>
    </source>
</evidence>
<dbReference type="PANTHER" id="PTHR34857:SF2">
    <property type="entry name" value="SLL0384 PROTEIN"/>
    <property type="match status" value="1"/>
</dbReference>
<keyword evidence="3 6" id="KW-0812">Transmembrane</keyword>
<dbReference type="InterPro" id="IPR003339">
    <property type="entry name" value="ABC/ECF_trnsptr_transmembrane"/>
</dbReference>
<evidence type="ECO:0000256" key="5">
    <source>
        <dbReference type="ARBA" id="ARBA00023136"/>
    </source>
</evidence>
<dbReference type="PANTHER" id="PTHR34857">
    <property type="entry name" value="SLL0384 PROTEIN"/>
    <property type="match status" value="1"/>
</dbReference>
<dbReference type="CDD" id="cd16914">
    <property type="entry name" value="EcfT"/>
    <property type="match status" value="1"/>
</dbReference>
<feature type="transmembrane region" description="Helical" evidence="6">
    <location>
        <begin position="20"/>
        <end position="48"/>
    </location>
</feature>
<comment type="subcellular location">
    <subcellularLocation>
        <location evidence="1">Membrane</location>
        <topology evidence="1">Multi-pass membrane protein</topology>
    </subcellularLocation>
</comment>
<protein>
    <submittedName>
        <fullName evidence="7">Transporter</fullName>
    </submittedName>
</protein>
<accession>A0A095Z4U6</accession>
<feature type="transmembrane region" description="Helical" evidence="6">
    <location>
        <begin position="60"/>
        <end position="79"/>
    </location>
</feature>
<evidence type="ECO:0000256" key="1">
    <source>
        <dbReference type="ARBA" id="ARBA00004141"/>
    </source>
</evidence>
<dbReference type="eggNOG" id="COG0619">
    <property type="taxonomic scope" value="Bacteria"/>
</dbReference>
<name>A0A095Z4U6_9FIRM</name>
<gene>
    <name evidence="7" type="ORF">HMPREF1630_06840</name>
</gene>
<comment type="caution">
    <text evidence="7">The sequence shown here is derived from an EMBL/GenBank/DDBJ whole genome shotgun (WGS) entry which is preliminary data.</text>
</comment>
<dbReference type="RefSeq" id="WP_037328258.1">
    <property type="nucleotide sequence ID" value="NZ_JRMW01000038.1"/>
</dbReference>
<feature type="transmembrane region" description="Helical" evidence="6">
    <location>
        <begin position="85"/>
        <end position="107"/>
    </location>
</feature>
<evidence type="ECO:0000256" key="2">
    <source>
        <dbReference type="ARBA" id="ARBA00022475"/>
    </source>
</evidence>
<dbReference type="InterPro" id="IPR051611">
    <property type="entry name" value="ECF_transporter_component"/>
</dbReference>
<sequence length="242" mass="27465">MENSKFVLGSKYDLRTKLILLIGANILIFLGFGLIYQSLISLFFLAIIISDGYKKSAIRYILFFVISVVLEKTLAYFNINFLLNLILFLFAIGRKFLPCIIVGKWILNSTSVSSAVATLQKLKLSKDTLIMISVIFRCLPTIKDEWSHINMAMKTRGISVSLYNLFHRPAATMEYFFVPLFVSVIEIGDELSQSAIIRGLDAPVNKTSRHLIKFRKNDIGVLILMILILSIVIFMKVLGWDL</sequence>
<evidence type="ECO:0000256" key="3">
    <source>
        <dbReference type="ARBA" id="ARBA00022692"/>
    </source>
</evidence>
<evidence type="ECO:0000313" key="8">
    <source>
        <dbReference type="Proteomes" id="UP000029579"/>
    </source>
</evidence>
<dbReference type="OrthoDB" id="3730291at2"/>
<evidence type="ECO:0000256" key="6">
    <source>
        <dbReference type="SAM" id="Phobius"/>
    </source>
</evidence>
<feature type="transmembrane region" description="Helical" evidence="6">
    <location>
        <begin position="219"/>
        <end position="240"/>
    </location>
</feature>
<dbReference type="GO" id="GO:0005886">
    <property type="term" value="C:plasma membrane"/>
    <property type="evidence" value="ECO:0007669"/>
    <property type="project" value="UniProtKB-ARBA"/>
</dbReference>
<dbReference type="Pfam" id="PF02361">
    <property type="entry name" value="CbiQ"/>
    <property type="match status" value="1"/>
</dbReference>
<keyword evidence="4 6" id="KW-1133">Transmembrane helix</keyword>
<organism evidence="7 8">
    <name type="scientific">Anaerococcus lactolyticus S7-1-13</name>
    <dbReference type="NCBI Taxonomy" id="1284686"/>
    <lineage>
        <taxon>Bacteria</taxon>
        <taxon>Bacillati</taxon>
        <taxon>Bacillota</taxon>
        <taxon>Tissierellia</taxon>
        <taxon>Tissierellales</taxon>
        <taxon>Peptoniphilaceae</taxon>
        <taxon>Anaerococcus</taxon>
    </lineage>
</organism>
<keyword evidence="5 6" id="KW-0472">Membrane</keyword>
<dbReference type="Proteomes" id="UP000029579">
    <property type="component" value="Unassembled WGS sequence"/>
</dbReference>
<keyword evidence="2" id="KW-1003">Cell membrane</keyword>
<dbReference type="EMBL" id="JRMW01000038">
    <property type="protein sequence ID" value="KGF03514.1"/>
    <property type="molecule type" value="Genomic_DNA"/>
</dbReference>
<proteinExistence type="predicted"/>
<reference evidence="7 8" key="1">
    <citation type="submission" date="2014-07" db="EMBL/GenBank/DDBJ databases">
        <authorList>
            <person name="McCorrison J."/>
            <person name="Sanka R."/>
            <person name="Torralba M."/>
            <person name="Gillis M."/>
            <person name="Haft D.H."/>
            <person name="Methe B."/>
            <person name="Sutton G."/>
            <person name="Nelson K.E."/>
        </authorList>
    </citation>
    <scope>NUCLEOTIDE SEQUENCE [LARGE SCALE GENOMIC DNA]</scope>
    <source>
        <strain evidence="7 8">S7-1-13</strain>
    </source>
</reference>
<evidence type="ECO:0000256" key="4">
    <source>
        <dbReference type="ARBA" id="ARBA00022989"/>
    </source>
</evidence>
<dbReference type="AlphaFoldDB" id="A0A095Z4U6"/>